<comment type="caution">
    <text evidence="1">The sequence shown here is derived from an EMBL/GenBank/DDBJ whole genome shotgun (WGS) entry which is preliminary data.</text>
</comment>
<evidence type="ECO:0000313" key="1">
    <source>
        <dbReference type="EMBL" id="EHY31868.1"/>
    </source>
</evidence>
<gene>
    <name evidence="1" type="ORF">HMPREF9440_00741</name>
</gene>
<protein>
    <submittedName>
        <fullName evidence="1">Uncharacterized protein</fullName>
    </submittedName>
</protein>
<dbReference type="STRING" id="762967.HMPREF9440_00741"/>
<sequence length="51" mass="6004">MPNVKTAAEKFSLLPSPPFELSLFQIGLRKNPKTVLDGRWRWKERCFHDMS</sequence>
<keyword evidence="2" id="KW-1185">Reference proteome</keyword>
<proteinExistence type="predicted"/>
<name>H3KDD2_9BURK</name>
<accession>H3KDD2</accession>
<evidence type="ECO:0000313" key="2">
    <source>
        <dbReference type="Proteomes" id="UP000004956"/>
    </source>
</evidence>
<organism evidence="1 2">
    <name type="scientific">Sutterella parvirubra YIT 11816</name>
    <dbReference type="NCBI Taxonomy" id="762967"/>
    <lineage>
        <taxon>Bacteria</taxon>
        <taxon>Pseudomonadati</taxon>
        <taxon>Pseudomonadota</taxon>
        <taxon>Betaproteobacteria</taxon>
        <taxon>Burkholderiales</taxon>
        <taxon>Sutterellaceae</taxon>
        <taxon>Sutterella</taxon>
    </lineage>
</organism>
<dbReference type="AlphaFoldDB" id="H3KDD2"/>
<dbReference type="Proteomes" id="UP000004956">
    <property type="component" value="Unassembled WGS sequence"/>
</dbReference>
<reference evidence="1 2" key="1">
    <citation type="submission" date="2011-11" db="EMBL/GenBank/DDBJ databases">
        <authorList>
            <person name="Weinstock G."/>
            <person name="Sodergren E."/>
            <person name="Clifton S."/>
            <person name="Fulton L."/>
            <person name="Fulton B."/>
            <person name="Courtney L."/>
            <person name="Fronick C."/>
            <person name="Harrison M."/>
            <person name="Strong C."/>
            <person name="Farmer C."/>
            <person name="Delahaunty K."/>
            <person name="Markovic C."/>
            <person name="Hall O."/>
            <person name="Minx P."/>
            <person name="Tomlinson C."/>
            <person name="Mitreva M."/>
            <person name="Hou S."/>
            <person name="Chen J."/>
            <person name="Wollam A."/>
            <person name="Pepin K.H."/>
            <person name="Johnson M."/>
            <person name="Bhonagiri V."/>
            <person name="Zhang X."/>
            <person name="Suruliraj S."/>
            <person name="Warren W."/>
            <person name="Chinwalla A."/>
            <person name="Mardis E.R."/>
            <person name="Wilson R.K."/>
        </authorList>
    </citation>
    <scope>NUCLEOTIDE SEQUENCE [LARGE SCALE GENOMIC DNA]</scope>
    <source>
        <strain evidence="1 2">YIT 11816</strain>
    </source>
</reference>
<dbReference type="EMBL" id="AFBQ01000103">
    <property type="protein sequence ID" value="EHY31868.1"/>
    <property type="molecule type" value="Genomic_DNA"/>
</dbReference>
<dbReference type="HOGENOM" id="CLU_3104655_0_0_4"/>